<sequence>MKLNDKPVIRSTCLDIQTSVKQQSTPHEHLEDEIQPFTLDKSFDYDHVALTPKLSAAELDFLKDRVHQKTEDKDALEQNLTAE</sequence>
<dbReference type="GO" id="GO:0120160">
    <property type="term" value="F:intraciliary transport particle A binding"/>
    <property type="evidence" value="ECO:0007669"/>
    <property type="project" value="TreeGrafter"/>
</dbReference>
<keyword evidence="2" id="KW-1185">Reference proteome</keyword>
<dbReference type="PANTHER" id="PTHR35543">
    <property type="entry name" value="PROTEIN C11ORF74"/>
    <property type="match status" value="1"/>
</dbReference>
<organism evidence="1 2">
    <name type="scientific">Pyxicephalus adspersus</name>
    <name type="common">African bullfrog</name>
    <dbReference type="NCBI Taxonomy" id="30357"/>
    <lineage>
        <taxon>Eukaryota</taxon>
        <taxon>Metazoa</taxon>
        <taxon>Chordata</taxon>
        <taxon>Craniata</taxon>
        <taxon>Vertebrata</taxon>
        <taxon>Euteleostomi</taxon>
        <taxon>Amphibia</taxon>
        <taxon>Batrachia</taxon>
        <taxon>Anura</taxon>
        <taxon>Neobatrachia</taxon>
        <taxon>Ranoidea</taxon>
        <taxon>Pyxicephalidae</taxon>
        <taxon>Pyxicephalinae</taxon>
        <taxon>Pyxicephalus</taxon>
    </lineage>
</organism>
<protein>
    <submittedName>
        <fullName evidence="1">Uncharacterized protein</fullName>
    </submittedName>
</protein>
<dbReference type="GO" id="GO:0005829">
    <property type="term" value="C:cytosol"/>
    <property type="evidence" value="ECO:0007669"/>
    <property type="project" value="TreeGrafter"/>
</dbReference>
<dbReference type="AlphaFoldDB" id="A0AAV2ZPU1"/>
<comment type="caution">
    <text evidence="1">The sequence shown here is derived from an EMBL/GenBank/DDBJ whole genome shotgun (WGS) entry which is preliminary data.</text>
</comment>
<dbReference type="PANTHER" id="PTHR35543:SF1">
    <property type="entry name" value="INTRAFLAGELLAR TRANSPORT-ASSOCIATED PROTEIN"/>
    <property type="match status" value="1"/>
</dbReference>
<dbReference type="Proteomes" id="UP001181693">
    <property type="component" value="Unassembled WGS sequence"/>
</dbReference>
<dbReference type="GO" id="GO:0007340">
    <property type="term" value="P:acrosome reaction"/>
    <property type="evidence" value="ECO:0007669"/>
    <property type="project" value="TreeGrafter"/>
</dbReference>
<gene>
    <name evidence="1" type="ORF">GDO54_002986</name>
</gene>
<dbReference type="GO" id="GO:0097731">
    <property type="term" value="C:9+0 non-motile cilium"/>
    <property type="evidence" value="ECO:0007669"/>
    <property type="project" value="TreeGrafter"/>
</dbReference>
<proteinExistence type="predicted"/>
<dbReference type="EMBL" id="DYDO01000010">
    <property type="protein sequence ID" value="DBA17560.1"/>
    <property type="molecule type" value="Genomic_DNA"/>
</dbReference>
<name>A0AAV2ZPU1_PYXAD</name>
<dbReference type="Pfam" id="PF17722">
    <property type="entry name" value="IFTAP"/>
    <property type="match status" value="1"/>
</dbReference>
<evidence type="ECO:0000313" key="2">
    <source>
        <dbReference type="Proteomes" id="UP001181693"/>
    </source>
</evidence>
<evidence type="ECO:0000313" key="1">
    <source>
        <dbReference type="EMBL" id="DBA17560.1"/>
    </source>
</evidence>
<reference evidence="1" key="1">
    <citation type="thesis" date="2020" institute="ProQuest LLC" country="789 East Eisenhower Parkway, Ann Arbor, MI, USA">
        <title>Comparative Genomics and Chromosome Evolution.</title>
        <authorList>
            <person name="Mudd A.B."/>
        </authorList>
    </citation>
    <scope>NUCLEOTIDE SEQUENCE</scope>
    <source>
        <strain evidence="1">1538</strain>
        <tissue evidence="1">Blood</tissue>
    </source>
</reference>
<accession>A0AAV2ZPU1</accession>
<dbReference type="InterPro" id="IPR040028">
    <property type="entry name" value="IFTAP"/>
</dbReference>
<dbReference type="GO" id="GO:0007283">
    <property type="term" value="P:spermatogenesis"/>
    <property type="evidence" value="ECO:0007669"/>
    <property type="project" value="TreeGrafter"/>
</dbReference>